<evidence type="ECO:0000256" key="2">
    <source>
        <dbReference type="SAM" id="MobiDB-lite"/>
    </source>
</evidence>
<evidence type="ECO:0000313" key="3">
    <source>
        <dbReference type="EMBL" id="HCK31810.1"/>
    </source>
</evidence>
<dbReference type="AlphaFoldDB" id="A0A3D2SUF3"/>
<organism evidence="3 4">
    <name type="scientific">Acinetobacter ursingii</name>
    <dbReference type="NCBI Taxonomy" id="108980"/>
    <lineage>
        <taxon>Bacteria</taxon>
        <taxon>Pseudomonadati</taxon>
        <taxon>Pseudomonadota</taxon>
        <taxon>Gammaproteobacteria</taxon>
        <taxon>Moraxellales</taxon>
        <taxon>Moraxellaceae</taxon>
        <taxon>Acinetobacter</taxon>
    </lineage>
</organism>
<sequence length="319" mass="35002">MKKDLDPKTLLFSVSGIEVPVGTEGKKRTFQGTAYSGGRVTDHWYWGSDGVVFDLDGISIPKVTPLLEEHGANRIGVVDQFNTTQGIQVSGYFLTNDDAQKIVKDADDKFPFQMSLYIKPGSVEEVSQGQTVTVNGQDFNGPIVVFRKNRIREFTICSLGADENTSIEAFTSKSNQPNQEDTNVTELEKAQAAQKQAEQERDAAQAELKKFQAEKRTSDIQALETELKVQFSAEDKTAYTNMDDATFAFTAKQLRQFSSKTPEQPAALGQQQTNIVPAHLQHLFSHQATGGQGGTGQQHQGSALDNAFNQFAAAQQKGN</sequence>
<gene>
    <name evidence="3" type="ORF">DHW29_17705</name>
</gene>
<protein>
    <recommendedName>
        <fullName evidence="5">DUF2213 domain-containing protein</fullName>
    </recommendedName>
</protein>
<feature type="coiled-coil region" evidence="1">
    <location>
        <begin position="187"/>
        <end position="216"/>
    </location>
</feature>
<reference evidence="3 4" key="1">
    <citation type="journal article" date="2018" name="Nat. Biotechnol.">
        <title>A standardized bacterial taxonomy based on genome phylogeny substantially revises the tree of life.</title>
        <authorList>
            <person name="Parks D.H."/>
            <person name="Chuvochina M."/>
            <person name="Waite D.W."/>
            <person name="Rinke C."/>
            <person name="Skarshewski A."/>
            <person name="Chaumeil P.A."/>
            <person name="Hugenholtz P."/>
        </authorList>
    </citation>
    <scope>NUCLEOTIDE SEQUENCE [LARGE SCALE GENOMIC DNA]</scope>
    <source>
        <strain evidence="3">UBA9669</strain>
    </source>
</reference>
<proteinExistence type="predicted"/>
<keyword evidence="1" id="KW-0175">Coiled coil</keyword>
<name>A0A3D2SUF3_9GAMM</name>
<accession>A0A3D2SUF3</accession>
<evidence type="ECO:0000313" key="4">
    <source>
        <dbReference type="Proteomes" id="UP000263596"/>
    </source>
</evidence>
<comment type="caution">
    <text evidence="3">The sequence shown here is derived from an EMBL/GenBank/DDBJ whole genome shotgun (WGS) entry which is preliminary data.</text>
</comment>
<evidence type="ECO:0000256" key="1">
    <source>
        <dbReference type="SAM" id="Coils"/>
    </source>
</evidence>
<evidence type="ECO:0008006" key="5">
    <source>
        <dbReference type="Google" id="ProtNLM"/>
    </source>
</evidence>
<dbReference type="EMBL" id="DPVE01000326">
    <property type="protein sequence ID" value="HCK31810.1"/>
    <property type="molecule type" value="Genomic_DNA"/>
</dbReference>
<dbReference type="RefSeq" id="WP_049173688.1">
    <property type="nucleotide sequence ID" value="NZ_BKOC01000001.1"/>
</dbReference>
<dbReference type="Proteomes" id="UP000263596">
    <property type="component" value="Unassembled WGS sequence"/>
</dbReference>
<feature type="region of interest" description="Disordered" evidence="2">
    <location>
        <begin position="284"/>
        <end position="304"/>
    </location>
</feature>